<evidence type="ECO:0000313" key="3">
    <source>
        <dbReference type="Proteomes" id="UP000037315"/>
    </source>
</evidence>
<dbReference type="STRING" id="1121863.GCA_000621185_01565"/>
<dbReference type="InterPro" id="IPR038056">
    <property type="entry name" value="YjbR-like_sf"/>
</dbReference>
<dbReference type="EMBL" id="LFEJ01000002">
    <property type="protein sequence ID" value="KMV36616.1"/>
    <property type="molecule type" value="Genomic_DNA"/>
</dbReference>
<dbReference type="Pfam" id="PF04237">
    <property type="entry name" value="YjbR"/>
    <property type="match status" value="1"/>
</dbReference>
<dbReference type="PANTHER" id="PTHR35145:SF3">
    <property type="entry name" value="CYTOPLASMIC PROTEIN"/>
    <property type="match status" value="1"/>
</dbReference>
<proteinExistence type="predicted"/>
<dbReference type="Proteomes" id="UP000037315">
    <property type="component" value="Unassembled WGS sequence"/>
</dbReference>
<dbReference type="EMBL" id="LFEJ01000019">
    <property type="protein sequence ID" value="KMV33733.1"/>
    <property type="molecule type" value="Genomic_DNA"/>
</dbReference>
<dbReference type="RefSeq" id="WP_024557299.1">
    <property type="nucleotide sequence ID" value="NZ_LFEJ01000002.1"/>
</dbReference>
<sequence length="117" mass="13255">MTNSELLQYCMSKPGAEQSVHSDWKATQIKVADVLYAMVHEVQERPAVSLKTSPELAELLRQKHEDVFPSAHLNKAHWSTVYLDGNLPDSQIYYLVDASYQQALGLLPEQTRQQLSV</sequence>
<evidence type="ECO:0000313" key="2">
    <source>
        <dbReference type="EMBL" id="KMV36616.1"/>
    </source>
</evidence>
<dbReference type="Gene3D" id="3.90.1150.30">
    <property type="match status" value="1"/>
</dbReference>
<dbReference type="PATRIC" id="fig|1656095.3.peg.3342"/>
<gene>
    <name evidence="2" type="ORF">ACH50_00860</name>
    <name evidence="1" type="ORF">ACH50_15465</name>
</gene>
<protein>
    <recommendedName>
        <fullName evidence="4">MmcQ/YjbR family DNA-binding protein</fullName>
    </recommendedName>
</protein>
<dbReference type="InterPro" id="IPR007351">
    <property type="entry name" value="YjbR"/>
</dbReference>
<dbReference type="OrthoDB" id="3194910at2"/>
<evidence type="ECO:0000313" key="1">
    <source>
        <dbReference type="EMBL" id="KMV33733.1"/>
    </source>
</evidence>
<dbReference type="SUPFAM" id="SSF142906">
    <property type="entry name" value="YjbR-like"/>
    <property type="match status" value="1"/>
</dbReference>
<keyword evidence="3" id="KW-1185">Reference proteome</keyword>
<organism evidence="1 3">
    <name type="scientific">Franconibacter pulveris</name>
    <dbReference type="NCBI Taxonomy" id="435910"/>
    <lineage>
        <taxon>Bacteria</taxon>
        <taxon>Pseudomonadati</taxon>
        <taxon>Pseudomonadota</taxon>
        <taxon>Gammaproteobacteria</taxon>
        <taxon>Enterobacterales</taxon>
        <taxon>Enterobacteriaceae</taxon>
        <taxon>Franconibacter</taxon>
    </lineage>
</organism>
<accession>A0A0J8VJT7</accession>
<dbReference type="AlphaFoldDB" id="A0A0J8VJT7"/>
<name>A0A0J8VJT7_9ENTR</name>
<reference evidence="1 3" key="1">
    <citation type="submission" date="2015-06" db="EMBL/GenBank/DDBJ databases">
        <title>Genome sequencing of Cronobacter sp. strain DJ34 isolated from petroleum contaminated sludge of Duliajan Oil Fields, Assam, India.</title>
        <authorList>
            <person name="Pal S."/>
            <person name="Banerjee T.D."/>
            <person name="Roy A."/>
            <person name="Sar P."/>
            <person name="Kazy S.K."/>
        </authorList>
    </citation>
    <scope>NUCLEOTIDE SEQUENCE [LARGE SCALE GENOMIC DNA]</scope>
    <source>
        <strain evidence="1 3">DJ34</strain>
    </source>
</reference>
<evidence type="ECO:0008006" key="4">
    <source>
        <dbReference type="Google" id="ProtNLM"/>
    </source>
</evidence>
<comment type="caution">
    <text evidence="1">The sequence shown here is derived from an EMBL/GenBank/DDBJ whole genome shotgun (WGS) entry which is preliminary data.</text>
</comment>
<dbReference type="InterPro" id="IPR058532">
    <property type="entry name" value="YjbR/MT2646/Rv2570-like"/>
</dbReference>
<dbReference type="PANTHER" id="PTHR35145">
    <property type="entry name" value="CYTOPLASMIC PROTEIN-RELATED"/>
    <property type="match status" value="1"/>
</dbReference>